<comment type="similarity">
    <text evidence="2">Belongs to the CPA3 antiporters (TC 2.A.63) subunit F family.</text>
</comment>
<dbReference type="OrthoDB" id="9800226at2"/>
<dbReference type="GO" id="GO:0015385">
    <property type="term" value="F:sodium:proton antiporter activity"/>
    <property type="evidence" value="ECO:0007669"/>
    <property type="project" value="TreeGrafter"/>
</dbReference>
<evidence type="ECO:0000256" key="1">
    <source>
        <dbReference type="ARBA" id="ARBA00004651"/>
    </source>
</evidence>
<dbReference type="InterPro" id="IPR007208">
    <property type="entry name" value="MrpF/PhaF-like"/>
</dbReference>
<evidence type="ECO:0000256" key="5">
    <source>
        <dbReference type="ARBA" id="ARBA00022692"/>
    </source>
</evidence>
<evidence type="ECO:0000256" key="2">
    <source>
        <dbReference type="ARBA" id="ARBA00009212"/>
    </source>
</evidence>
<evidence type="ECO:0000256" key="8">
    <source>
        <dbReference type="SAM" id="Phobius"/>
    </source>
</evidence>
<feature type="transmembrane region" description="Helical" evidence="8">
    <location>
        <begin position="59"/>
        <end position="79"/>
    </location>
</feature>
<dbReference type="NCBIfam" id="NF004812">
    <property type="entry name" value="PRK06161.1"/>
    <property type="match status" value="1"/>
</dbReference>
<sequence length="89" mass="9801">MIGIAINFAFGCFGAALLLNLWRIIRAPGVGDRVLALDTMVINVIALIVLFGMKFKTEMVFESALIISMLGFVSTVAYTRFMLRGNIIE</sequence>
<dbReference type="RefSeq" id="WP_039003770.1">
    <property type="nucleotide sequence ID" value="NZ_CP014327.1"/>
</dbReference>
<dbReference type="STRING" id="1579316.RC74_07735"/>
<evidence type="ECO:0000313" key="9">
    <source>
        <dbReference type="EMBL" id="AML51164.1"/>
    </source>
</evidence>
<evidence type="ECO:0000256" key="6">
    <source>
        <dbReference type="ARBA" id="ARBA00022989"/>
    </source>
</evidence>
<feature type="transmembrane region" description="Helical" evidence="8">
    <location>
        <begin position="6"/>
        <end position="22"/>
    </location>
</feature>
<keyword evidence="5 8" id="KW-0812">Transmembrane</keyword>
<proteinExistence type="inferred from homology"/>
<evidence type="ECO:0000313" key="10">
    <source>
        <dbReference type="Proteomes" id="UP000070371"/>
    </source>
</evidence>
<evidence type="ECO:0000256" key="4">
    <source>
        <dbReference type="ARBA" id="ARBA00022475"/>
    </source>
</evidence>
<dbReference type="PANTHER" id="PTHR34702:SF1">
    <property type="entry name" value="NA(+)_H(+) ANTIPORTER SUBUNIT F"/>
    <property type="match status" value="1"/>
</dbReference>
<feature type="transmembrane region" description="Helical" evidence="8">
    <location>
        <begin position="34"/>
        <end position="53"/>
    </location>
</feature>
<name>A0A126UYP1_9RHOB</name>
<dbReference type="AlphaFoldDB" id="A0A126UYP1"/>
<keyword evidence="4" id="KW-1003">Cell membrane</keyword>
<keyword evidence="10" id="KW-1185">Reference proteome</keyword>
<reference evidence="9 10" key="1">
    <citation type="submission" date="2016-02" db="EMBL/GenBank/DDBJ databases">
        <title>Complete genome sequence of Halocynthiibacter arcticus PAMC 20958t from arctic marine sediment.</title>
        <authorList>
            <person name="Lee Y.M."/>
            <person name="Baek K."/>
            <person name="Lee H.K."/>
            <person name="Shin S.C."/>
        </authorList>
    </citation>
    <scope>NUCLEOTIDE SEQUENCE [LARGE SCALE GENOMIC DNA]</scope>
    <source>
        <strain evidence="9">PAMC 20958</strain>
    </source>
</reference>
<dbReference type="EMBL" id="CP014327">
    <property type="protein sequence ID" value="AML51164.1"/>
    <property type="molecule type" value="Genomic_DNA"/>
</dbReference>
<evidence type="ECO:0000256" key="3">
    <source>
        <dbReference type="ARBA" id="ARBA00022448"/>
    </source>
</evidence>
<keyword evidence="3" id="KW-0813">Transport</keyword>
<organism evidence="9 10">
    <name type="scientific">Falsihalocynthiibacter arcticus</name>
    <dbReference type="NCBI Taxonomy" id="1579316"/>
    <lineage>
        <taxon>Bacteria</taxon>
        <taxon>Pseudomonadati</taxon>
        <taxon>Pseudomonadota</taxon>
        <taxon>Alphaproteobacteria</taxon>
        <taxon>Rhodobacterales</taxon>
        <taxon>Roseobacteraceae</taxon>
        <taxon>Falsihalocynthiibacter</taxon>
    </lineage>
</organism>
<keyword evidence="7 8" id="KW-0472">Membrane</keyword>
<protein>
    <submittedName>
        <fullName evidence="9">K+/H+ antiporter subunit F</fullName>
    </submittedName>
</protein>
<dbReference type="Pfam" id="PF04066">
    <property type="entry name" value="MrpF_PhaF"/>
    <property type="match status" value="1"/>
</dbReference>
<evidence type="ECO:0000256" key="7">
    <source>
        <dbReference type="ARBA" id="ARBA00023136"/>
    </source>
</evidence>
<gene>
    <name evidence="9" type="ORF">RC74_07735</name>
</gene>
<keyword evidence="6 8" id="KW-1133">Transmembrane helix</keyword>
<dbReference type="PANTHER" id="PTHR34702">
    <property type="entry name" value="NA(+)/H(+) ANTIPORTER SUBUNIT F1"/>
    <property type="match status" value="1"/>
</dbReference>
<dbReference type="KEGG" id="hat:RC74_07735"/>
<accession>A0A126UYP1</accession>
<dbReference type="Proteomes" id="UP000070371">
    <property type="component" value="Chromosome"/>
</dbReference>
<comment type="subcellular location">
    <subcellularLocation>
        <location evidence="1">Cell membrane</location>
        <topology evidence="1">Multi-pass membrane protein</topology>
    </subcellularLocation>
</comment>
<dbReference type="GO" id="GO:0005886">
    <property type="term" value="C:plasma membrane"/>
    <property type="evidence" value="ECO:0007669"/>
    <property type="project" value="UniProtKB-SubCell"/>
</dbReference>